<evidence type="ECO:0000313" key="3">
    <source>
        <dbReference type="Proteomes" id="UP000503129"/>
    </source>
</evidence>
<evidence type="ECO:0000313" key="2">
    <source>
        <dbReference type="EMBL" id="QDL12563.1"/>
    </source>
</evidence>
<proteinExistence type="predicted"/>
<accession>A0A856MMA0</accession>
<gene>
    <name evidence="2" type="ORF">DP114_32870</name>
</gene>
<keyword evidence="1" id="KW-0812">Transmembrane</keyword>
<organism evidence="2 3">
    <name type="scientific">Brasilonema sennae CENA114</name>
    <dbReference type="NCBI Taxonomy" id="415709"/>
    <lineage>
        <taxon>Bacteria</taxon>
        <taxon>Bacillati</taxon>
        <taxon>Cyanobacteriota</taxon>
        <taxon>Cyanophyceae</taxon>
        <taxon>Nostocales</taxon>
        <taxon>Scytonemataceae</taxon>
        <taxon>Brasilonema</taxon>
        <taxon>Bromeliae group (in: Brasilonema)</taxon>
    </lineage>
</organism>
<keyword evidence="1" id="KW-1133">Transmembrane helix</keyword>
<geneLocation type="plasmid" evidence="3">
    <name>pboct1</name>
</geneLocation>
<protein>
    <submittedName>
        <fullName evidence="2">Uncharacterized protein</fullName>
    </submittedName>
</protein>
<feature type="transmembrane region" description="Helical" evidence="1">
    <location>
        <begin position="7"/>
        <end position="30"/>
    </location>
</feature>
<reference evidence="2 3" key="1">
    <citation type="submission" date="2018-06" db="EMBL/GenBank/DDBJ databases">
        <title>Comparative genomics of Brasilonema spp. strains.</title>
        <authorList>
            <person name="Alvarenga D.O."/>
            <person name="Fiore M.F."/>
            <person name="Varani A.M."/>
        </authorList>
    </citation>
    <scope>NUCLEOTIDE SEQUENCE [LARGE SCALE GENOMIC DNA]</scope>
    <source>
        <strain evidence="2 3">CENA114</strain>
        <plasmid evidence="3">pboct1</plasmid>
    </source>
</reference>
<keyword evidence="1" id="KW-0472">Membrane</keyword>
<evidence type="ECO:0000256" key="1">
    <source>
        <dbReference type="SAM" id="Phobius"/>
    </source>
</evidence>
<keyword evidence="2" id="KW-0614">Plasmid</keyword>
<dbReference type="KEGG" id="bsen:DP114_32870"/>
<sequence length="154" mass="18072">MTELVNFAYALLFNLYLFGVIFSFICWLFHTPTSEVVGTSKSFLEELIQEPTEDFYSNLQLTFQKDTQLDDERNLQMDEFTQERELFDSQEIPTVNTIQEKQKLMQFSLRKLRTFCSKASIHGYSVYVNSGEKERLVDYLLTLSVNSSQIVEFL</sequence>
<dbReference type="AlphaFoldDB" id="A0A856MMA0"/>
<dbReference type="EMBL" id="CP030119">
    <property type="protein sequence ID" value="QDL12563.1"/>
    <property type="molecule type" value="Genomic_DNA"/>
</dbReference>
<dbReference type="Proteomes" id="UP000503129">
    <property type="component" value="Plasmid pBOCT1"/>
</dbReference>
<keyword evidence="3" id="KW-1185">Reference proteome</keyword>
<dbReference type="RefSeq" id="WP_169267288.1">
    <property type="nucleotide sequence ID" value="NZ_CAWOXK010000002.1"/>
</dbReference>
<name>A0A856MMA0_9CYAN</name>